<reference evidence="1 2" key="1">
    <citation type="journal article" date="2015" name="Phytopathology">
        <title>Genomes of Candidatus Liberibacter solanacearum haplotype A from New Zealand and the USA suggest significant genome plasticity in the species.</title>
        <authorList>
            <person name="Thompson S.M."/>
            <person name="Johnson C.P."/>
            <person name="Lu A.Y."/>
            <person name="Frampton R.A."/>
            <person name="Sullivan K.L."/>
            <person name="Fiers M.W."/>
            <person name="Crowhurst R.N."/>
            <person name="Pitman A.R."/>
            <person name="Scott I."/>
            <person name="Gudmestad N.C."/>
            <person name="Smith G.R."/>
        </authorList>
    </citation>
    <scope>NUCLEOTIDE SEQUENCE [LARGE SCALE GENOMIC DNA]</scope>
    <source>
        <strain evidence="1 2">LsoNZ1</strain>
    </source>
</reference>
<accession>A0A0F4VLK1</accession>
<evidence type="ECO:0000313" key="2">
    <source>
        <dbReference type="Proteomes" id="UP000033731"/>
    </source>
</evidence>
<protein>
    <submittedName>
        <fullName evidence="1">Uncharacterized protein</fullName>
    </submittedName>
</protein>
<keyword evidence="2" id="KW-1185">Reference proteome</keyword>
<dbReference type="Proteomes" id="UP000033731">
    <property type="component" value="Unassembled WGS sequence"/>
</dbReference>
<comment type="caution">
    <text evidence="1">The sequence shown here is derived from an EMBL/GenBank/DDBJ whole genome shotgun (WGS) entry which is preliminary data.</text>
</comment>
<name>A0A0F4VLK1_9HYPH</name>
<dbReference type="EMBL" id="JMTK01000002">
    <property type="protein sequence ID" value="KJZ82269.1"/>
    <property type="molecule type" value="Genomic_DNA"/>
</dbReference>
<dbReference type="PATRIC" id="fig|556287.9.peg.1036"/>
<proteinExistence type="predicted"/>
<dbReference type="AlphaFoldDB" id="A0A0F4VLK1"/>
<sequence>MSCLLEYMTTLIVPNDKSTANNKVVSEAKQGIFKNKKKI</sequence>
<organism evidence="1 2">
    <name type="scientific">Candidatus Liberibacter solanacearum</name>
    <dbReference type="NCBI Taxonomy" id="556287"/>
    <lineage>
        <taxon>Bacteria</taxon>
        <taxon>Pseudomonadati</taxon>
        <taxon>Pseudomonadota</taxon>
        <taxon>Alphaproteobacteria</taxon>
        <taxon>Hyphomicrobiales</taxon>
        <taxon>Rhizobiaceae</taxon>
        <taxon>Liberibacter</taxon>
    </lineage>
</organism>
<gene>
    <name evidence="1" type="ORF">DJ66_1014</name>
</gene>
<evidence type="ECO:0000313" key="1">
    <source>
        <dbReference type="EMBL" id="KJZ82269.1"/>
    </source>
</evidence>